<dbReference type="InterPro" id="IPR000305">
    <property type="entry name" value="GIY-YIG_endonuc"/>
</dbReference>
<comment type="caution">
    <text evidence="3">The sequence shown here is derived from an EMBL/GenBank/DDBJ whole genome shotgun (WGS) entry which is preliminary data.</text>
</comment>
<dbReference type="InterPro" id="IPR035901">
    <property type="entry name" value="GIY-YIG_endonuc_sf"/>
</dbReference>
<accession>A0A2H0UQP8</accession>
<dbReference type="Proteomes" id="UP000229615">
    <property type="component" value="Unassembled WGS sequence"/>
</dbReference>
<protein>
    <recommendedName>
        <fullName evidence="2">GIY-YIG domain-containing protein</fullName>
    </recommendedName>
</protein>
<name>A0A2H0UQP8_9BACT</name>
<sequence length="87" mass="10365">MFNMYCVYVLLCADMSLYTGITNNLERRFEEHKNKKGGRYTRSHIAKKIIYIEEQMTKSAALKREKQIKGWPREKKIKVLNLVKLIN</sequence>
<dbReference type="InterPro" id="IPR050190">
    <property type="entry name" value="UPF0213_domain"/>
</dbReference>
<dbReference type="Gene3D" id="3.40.1440.10">
    <property type="entry name" value="GIY-YIG endonuclease"/>
    <property type="match status" value="1"/>
</dbReference>
<comment type="similarity">
    <text evidence="1">Belongs to the UPF0213 family.</text>
</comment>
<dbReference type="AlphaFoldDB" id="A0A2H0UQP8"/>
<dbReference type="EMBL" id="PFBB01000008">
    <property type="protein sequence ID" value="PIR88724.1"/>
    <property type="molecule type" value="Genomic_DNA"/>
</dbReference>
<dbReference type="PANTHER" id="PTHR34477">
    <property type="entry name" value="UPF0213 PROTEIN YHBQ"/>
    <property type="match status" value="1"/>
</dbReference>
<dbReference type="CDD" id="cd10456">
    <property type="entry name" value="GIY-YIG_UPF0213"/>
    <property type="match status" value="1"/>
</dbReference>
<dbReference type="Pfam" id="PF01541">
    <property type="entry name" value="GIY-YIG"/>
    <property type="match status" value="1"/>
</dbReference>
<gene>
    <name evidence="3" type="ORF">COU09_00630</name>
</gene>
<evidence type="ECO:0000313" key="3">
    <source>
        <dbReference type="EMBL" id="PIR88724.1"/>
    </source>
</evidence>
<dbReference type="PROSITE" id="PS50164">
    <property type="entry name" value="GIY_YIG"/>
    <property type="match status" value="1"/>
</dbReference>
<evidence type="ECO:0000256" key="1">
    <source>
        <dbReference type="ARBA" id="ARBA00007435"/>
    </source>
</evidence>
<reference evidence="4" key="1">
    <citation type="submission" date="2017-09" db="EMBL/GenBank/DDBJ databases">
        <title>Depth-based differentiation of microbial function through sediment-hosted aquifers and enrichment of novel symbionts in the deep terrestrial subsurface.</title>
        <authorList>
            <person name="Probst A.J."/>
            <person name="Ladd B."/>
            <person name="Jarett J.K."/>
            <person name="Geller-Mcgrath D.E."/>
            <person name="Sieber C.M.K."/>
            <person name="Emerson J.B."/>
            <person name="Anantharaman K."/>
            <person name="Thomas B.C."/>
            <person name="Malmstrom R."/>
            <person name="Stieglmeier M."/>
            <person name="Klingl A."/>
            <person name="Woyke T."/>
            <person name="Ryan C.M."/>
            <person name="Banfield J.F."/>
        </authorList>
    </citation>
    <scope>NUCLEOTIDE SEQUENCE [LARGE SCALE GENOMIC DNA]</scope>
</reference>
<evidence type="ECO:0000259" key="2">
    <source>
        <dbReference type="PROSITE" id="PS50164"/>
    </source>
</evidence>
<feature type="domain" description="GIY-YIG" evidence="2">
    <location>
        <begin position="3"/>
        <end position="78"/>
    </location>
</feature>
<proteinExistence type="inferred from homology"/>
<evidence type="ECO:0000313" key="4">
    <source>
        <dbReference type="Proteomes" id="UP000229615"/>
    </source>
</evidence>
<dbReference type="PANTHER" id="PTHR34477:SF1">
    <property type="entry name" value="UPF0213 PROTEIN YHBQ"/>
    <property type="match status" value="1"/>
</dbReference>
<organism evidence="3 4">
    <name type="scientific">Candidatus Harrisonbacteria bacterium CG10_big_fil_rev_8_21_14_0_10_44_23</name>
    <dbReference type="NCBI Taxonomy" id="1974585"/>
    <lineage>
        <taxon>Bacteria</taxon>
        <taxon>Candidatus Harrisoniibacteriota</taxon>
    </lineage>
</organism>
<dbReference type="SUPFAM" id="SSF82771">
    <property type="entry name" value="GIY-YIG endonuclease"/>
    <property type="match status" value="1"/>
</dbReference>